<feature type="signal peptide" evidence="3">
    <location>
        <begin position="1"/>
        <end position="23"/>
    </location>
</feature>
<evidence type="ECO:0000313" key="5">
    <source>
        <dbReference type="Proteomes" id="UP000234240"/>
    </source>
</evidence>
<evidence type="ECO:0000256" key="3">
    <source>
        <dbReference type="SAM" id="SignalP"/>
    </source>
</evidence>
<proteinExistence type="predicted"/>
<accession>A0A2N5E328</accession>
<dbReference type="NCBIfam" id="TIGR03755">
    <property type="entry name" value="conj_TIGR03755"/>
    <property type="match status" value="1"/>
</dbReference>
<evidence type="ECO:0000313" key="4">
    <source>
        <dbReference type="EMBL" id="PLR35114.1"/>
    </source>
</evidence>
<dbReference type="AlphaFoldDB" id="A0A2N5E328"/>
<sequence>MIKHKFYWRLLAVSLVMSQPVHAGFELDNEVIDADYGKGVKGAINDNLYYTIGGGTVISQPPSGNNMQKMGLGINWNSDLMCGNFDLDTTVKNQLNGVTSGFKDMMSNVISSATGAVASLPAMIIQRANPGLYELLTNGMLQANVSFDKAQLNCRSMSEKMRDYALSNQWTQAAIGEEFKNIVATTPDAVEADNQLKAATGKEGVRWIGGQKRGGSGQPAIQPTHDLAKAGFNILNKQPVTSDGGVSGSACNGALCRKYKTSEEAAAAVVKVLGDRSIRTCSESSECASGGLENEPGASTAGVGFSPMLEETSKENLEILVKLVNGELPPDSANLATLKTGDLSVSRGVIQALKDDPDNAALVQRLAGELAMSETISTALGMRRMLMAGQSEPNAADQPMALAESDRRLEFLDREIQALKNEMEIRKAISNNSILTTLTRQNERNLNNRMQQQAGGEDRGFDQLDEATGE</sequence>
<organism evidence="4 5">
    <name type="scientific">Chimaeribacter californicus</name>
    <dbReference type="NCBI Taxonomy" id="2060067"/>
    <lineage>
        <taxon>Bacteria</taxon>
        <taxon>Pseudomonadati</taxon>
        <taxon>Pseudomonadota</taxon>
        <taxon>Gammaproteobacteria</taxon>
        <taxon>Enterobacterales</taxon>
        <taxon>Yersiniaceae</taxon>
        <taxon>Chimaeribacter</taxon>
    </lineage>
</organism>
<gene>
    <name evidence="4" type="ORF">CYR55_14100</name>
</gene>
<dbReference type="RefSeq" id="WP_101816999.1">
    <property type="nucleotide sequence ID" value="NZ_PJZF01000012.1"/>
</dbReference>
<reference evidence="4 5" key="1">
    <citation type="submission" date="2017-12" db="EMBL/GenBank/DDBJ databases">
        <title>Characterization of six clinical isolates of Enterochimera gen. nov., a novel genus of the Yersiniaciae family and the three species Enterochimera arupensis sp. nov., Enterochimera coloradensis sp. nov, and Enterochimera californica sp. nov.</title>
        <authorList>
            <person name="Rossi A."/>
            <person name="Fisher M."/>
        </authorList>
    </citation>
    <scope>NUCLEOTIDE SEQUENCE [LARGE SCALE GENOMIC DNA]</scope>
    <source>
        <strain evidence="5">2015-Iso6</strain>
    </source>
</reference>
<dbReference type="EMBL" id="PJZF01000012">
    <property type="protein sequence ID" value="PLR35114.1"/>
    <property type="molecule type" value="Genomic_DNA"/>
</dbReference>
<feature type="coiled-coil region" evidence="1">
    <location>
        <begin position="402"/>
        <end position="429"/>
    </location>
</feature>
<keyword evidence="5" id="KW-1185">Reference proteome</keyword>
<dbReference type="InterPro" id="IPR021204">
    <property type="entry name" value="Integr_conj_element_PFL4711"/>
</dbReference>
<evidence type="ECO:0000256" key="1">
    <source>
        <dbReference type="SAM" id="Coils"/>
    </source>
</evidence>
<dbReference type="Proteomes" id="UP000234240">
    <property type="component" value="Unassembled WGS sequence"/>
</dbReference>
<evidence type="ECO:0000256" key="2">
    <source>
        <dbReference type="SAM" id="MobiDB-lite"/>
    </source>
</evidence>
<name>A0A2N5E328_9GAMM</name>
<feature type="region of interest" description="Disordered" evidence="2">
    <location>
        <begin position="449"/>
        <end position="470"/>
    </location>
</feature>
<keyword evidence="3" id="KW-0732">Signal</keyword>
<feature type="chain" id="PRO_5014885306" evidence="3">
    <location>
        <begin position="24"/>
        <end position="470"/>
    </location>
</feature>
<protein>
    <submittedName>
        <fullName evidence="4">Integrating conjugative element protein</fullName>
    </submittedName>
</protein>
<comment type="caution">
    <text evidence="4">The sequence shown here is derived from an EMBL/GenBank/DDBJ whole genome shotgun (WGS) entry which is preliminary data.</text>
</comment>
<keyword evidence="1" id="KW-0175">Coiled coil</keyword>
<dbReference type="OrthoDB" id="8553954at2"/>